<proteinExistence type="predicted"/>
<feature type="coiled-coil region" evidence="1">
    <location>
        <begin position="339"/>
        <end position="366"/>
    </location>
</feature>
<organism evidence="2 3">
    <name type="scientific">Ferruginivarius sediminum</name>
    <dbReference type="NCBI Taxonomy" id="2661937"/>
    <lineage>
        <taxon>Bacteria</taxon>
        <taxon>Pseudomonadati</taxon>
        <taxon>Pseudomonadota</taxon>
        <taxon>Alphaproteobacteria</taxon>
        <taxon>Rhodospirillales</taxon>
        <taxon>Rhodospirillaceae</taxon>
        <taxon>Ferruginivarius</taxon>
    </lineage>
</organism>
<dbReference type="RefSeq" id="WP_147274952.1">
    <property type="nucleotide sequence ID" value="NZ_QPMH01000026.1"/>
</dbReference>
<accession>A0A369T8J2</accession>
<comment type="caution">
    <text evidence="2">The sequence shown here is derived from an EMBL/GenBank/DDBJ whole genome shotgun (WGS) entry which is preliminary data.</text>
</comment>
<keyword evidence="3" id="KW-1185">Reference proteome</keyword>
<dbReference type="Proteomes" id="UP000253941">
    <property type="component" value="Unassembled WGS sequence"/>
</dbReference>
<reference evidence="2 3" key="1">
    <citation type="submission" date="2018-07" db="EMBL/GenBank/DDBJ databases">
        <title>Venubactetium sediminum gen. nov., sp. nov., isolated from a marine solar saltern.</title>
        <authorList>
            <person name="Wang S."/>
        </authorList>
    </citation>
    <scope>NUCLEOTIDE SEQUENCE [LARGE SCALE GENOMIC DNA]</scope>
    <source>
        <strain evidence="2 3">WD2A32</strain>
    </source>
</reference>
<evidence type="ECO:0000313" key="2">
    <source>
        <dbReference type="EMBL" id="RDD60497.1"/>
    </source>
</evidence>
<evidence type="ECO:0000313" key="3">
    <source>
        <dbReference type="Proteomes" id="UP000253941"/>
    </source>
</evidence>
<dbReference type="EMBL" id="QPMH01000026">
    <property type="protein sequence ID" value="RDD60497.1"/>
    <property type="molecule type" value="Genomic_DNA"/>
</dbReference>
<name>A0A369T8J2_9PROT</name>
<evidence type="ECO:0000256" key="1">
    <source>
        <dbReference type="SAM" id="Coils"/>
    </source>
</evidence>
<dbReference type="AlphaFoldDB" id="A0A369T8J2"/>
<evidence type="ECO:0008006" key="4">
    <source>
        <dbReference type="Google" id="ProtNLM"/>
    </source>
</evidence>
<protein>
    <recommendedName>
        <fullName evidence="4">Phage tail tape measure protein</fullName>
    </recommendedName>
</protein>
<keyword evidence="1" id="KW-0175">Coiled coil</keyword>
<sequence length="370" mass="37807">MRGERSIFVRLSVRDAEKATAALRRFGGQGDSALRKIETASKPASRGLRTVDTASREAQQALRGFANRAGPVGGILANLGPAGLAAAGGIGAAAASVVGLTRAVEKANDIAKLADNIGITTDALQELQFVGDRVGVSQAKVNNGLEAFGKRLGELRAGTGSLNTLLNATDPAFKQMLVNAQSNDAALQLLFTRMAETTDQADRLALSAAAFGRGPGVAMARFARDGADGFEAMRQRARDLGIVLDEELLRKSELVSDQMDTLMTVLETRATEAFLSIAGAIGNTADAFTSLLTGAEPLNAQAAAIAEGMESLATAGGAAAAVVGTRYVGAMASAAAQSLAAAQAQVRVTQANLAGAQAALRAARAEVALT</sequence>
<gene>
    <name evidence="2" type="ORF">DRB17_18025</name>
</gene>
<feature type="non-terminal residue" evidence="2">
    <location>
        <position position="370"/>
    </location>
</feature>